<feature type="compositionally biased region" description="Basic and acidic residues" evidence="1">
    <location>
        <begin position="98"/>
        <end position="107"/>
    </location>
</feature>
<feature type="non-terminal residue" evidence="2">
    <location>
        <position position="1"/>
    </location>
</feature>
<dbReference type="EMBL" id="CAMXCT030000600">
    <property type="protein sequence ID" value="CAL4768274.1"/>
    <property type="molecule type" value="Genomic_DNA"/>
</dbReference>
<comment type="caution">
    <text evidence="2">The sequence shown here is derived from an EMBL/GenBank/DDBJ whole genome shotgun (WGS) entry which is preliminary data.</text>
</comment>
<organism evidence="2">
    <name type="scientific">Cladocopium goreaui</name>
    <dbReference type="NCBI Taxonomy" id="2562237"/>
    <lineage>
        <taxon>Eukaryota</taxon>
        <taxon>Sar</taxon>
        <taxon>Alveolata</taxon>
        <taxon>Dinophyceae</taxon>
        <taxon>Suessiales</taxon>
        <taxon>Symbiodiniaceae</taxon>
        <taxon>Cladocopium</taxon>
    </lineage>
</organism>
<evidence type="ECO:0000256" key="1">
    <source>
        <dbReference type="SAM" id="MobiDB-lite"/>
    </source>
</evidence>
<evidence type="ECO:0000313" key="4">
    <source>
        <dbReference type="Proteomes" id="UP001152797"/>
    </source>
</evidence>
<accession>A0A9P1FNV6</accession>
<feature type="region of interest" description="Disordered" evidence="1">
    <location>
        <begin position="336"/>
        <end position="360"/>
    </location>
</feature>
<name>A0A9P1FNV6_9DINO</name>
<reference evidence="2" key="1">
    <citation type="submission" date="2022-10" db="EMBL/GenBank/DDBJ databases">
        <authorList>
            <person name="Chen Y."/>
            <person name="Dougan E. K."/>
            <person name="Chan C."/>
            <person name="Rhodes N."/>
            <person name="Thang M."/>
        </authorList>
    </citation>
    <scope>NUCLEOTIDE SEQUENCE</scope>
</reference>
<keyword evidence="4" id="KW-1185">Reference proteome</keyword>
<feature type="region of interest" description="Disordered" evidence="1">
    <location>
        <begin position="98"/>
        <end position="119"/>
    </location>
</feature>
<dbReference type="Proteomes" id="UP001152797">
    <property type="component" value="Unassembled WGS sequence"/>
</dbReference>
<gene>
    <name evidence="2" type="ORF">C1SCF055_LOCUS8801</name>
</gene>
<evidence type="ECO:0000313" key="2">
    <source>
        <dbReference type="EMBL" id="CAI3980962.1"/>
    </source>
</evidence>
<feature type="non-terminal residue" evidence="2">
    <location>
        <position position="1330"/>
    </location>
</feature>
<proteinExistence type="predicted"/>
<dbReference type="EMBL" id="CAMXCT010000600">
    <property type="protein sequence ID" value="CAI3980962.1"/>
    <property type="molecule type" value="Genomic_DNA"/>
</dbReference>
<reference evidence="3 4" key="2">
    <citation type="submission" date="2024-05" db="EMBL/GenBank/DDBJ databases">
        <authorList>
            <person name="Chen Y."/>
            <person name="Shah S."/>
            <person name="Dougan E. K."/>
            <person name="Thang M."/>
            <person name="Chan C."/>
        </authorList>
    </citation>
    <scope>NUCLEOTIDE SEQUENCE [LARGE SCALE GENOMIC DNA]</scope>
</reference>
<evidence type="ECO:0000313" key="3">
    <source>
        <dbReference type="EMBL" id="CAL4768274.1"/>
    </source>
</evidence>
<dbReference type="EMBL" id="CAMXCT020000600">
    <property type="protein sequence ID" value="CAL1134337.1"/>
    <property type="molecule type" value="Genomic_DNA"/>
</dbReference>
<sequence>ATIRAAEVKVDMAVESMLRDASPSYADAMVYNGNEILFRGYRSDKDSTVQQKFVDELFVLEANQGSCIPSMKAGQADDDESQVGCLVIFAEDLDQGNRSKLTEREGEWSSEQHPWRGHPGLREQADGLQMGLELNERSLQVRHTNQGKGVHAVNEDCDRARMGRRFAGSTSLLTPQIFAETMASIVYNSSTATIEEVERRPSSRQLIRRRCLRARQHPRQSHTEFCAGSIEASNTARLLRSPPRRVGDRVLIMSRRSAVRTPSEILHSCLGDRNGTSALGSSGIEVTHHVLLFLPALSADDHVINAALLRLDMVNLLADMASRSAKRVQEEISIDRGYGSAEPPRPRCAQGPPPAAGLQESGQEEVVPLLMVSEFTCPRKIKGVGRPCSHRSTMQWAGSANAWCPNMGEARFKVVIDQVHLEKGKELKEVVPLPPQLALEALVPRLAHQGKTAAAITAWRALALIYASLRFDDGVHVAPSSLEMSEDAMLGVVWQTNVGRKRKFLIEEEDEEVQEPMVRELIVKASLPAISFDSADFRGTCRFSSIFIPVSSARSEFLRSLLFSFNMVDRTVYADDARTPKIALRQIFGRMGLSTDLCRASADAGLLSVEVFAMLSDAAGPVRTSLQTLLPTGALVRMFVTAHPDVILLDAKEPHKKFVENVCRPKNAEDLRTISKAEEPDQELGQFKAECPGLPSFSPSLAADSLVRKKVHRLQSEQRELYSTFEAALLEVLHNHKKRNKKAIAIDTREIKPIKKDQFDKNKEKDLNVDKEHVGRLIRAKFIVFIHFGTPCSSFSIARKDDWGHPPLQDRHHLWGLPDLAPRDLDKLKLGHEFIHLTVQWATLLTEFGLSWSIENPANSFLWDMPPMVALAALHLQSCSGSICLPTSFVRHVGAGDRHCGHGSLAATFQLVTPAAERKRPVGQAVPGKSHKQRITAGKANSGYQLKRSALPPLLATEMEPGQAAQAALYVVGPFTVGPALGPDLQEELWPTTDAWLQVEDPHLRRLLRRKPDDEPLVVLIWQDMLAAARCIDTQLPAVLLHGFPIVGNIQRGRRWPAILTSEGGISVHELSDRAWEFFGKVVRNVKKCEVTEIWAATMEDVEEGDTVGPMFSRDEVSEFLGTDQWIPTQRFEVVEKNKVRGVDSATVNGVNHGHGEDRPVSTDVNVAALRWLRSHISKGEKIEGRISLVVAFNFYDDKYWFGHVLVRLRRRAEGGKLCGKLMFGASQLWGKIGSSTVAVGAAVDFSLIDKWIPKKSQVAMVELFATVVALRTFREKLAGSCSLLPVDSEPVQGALAKGYSAREDLCELVGLWCADLLAMQLWLLAGTDL</sequence>
<protein>
    <submittedName>
        <fullName evidence="2">Uncharacterized protein</fullName>
    </submittedName>
</protein>